<comment type="caution">
    <text evidence="1">The sequence shown here is derived from an EMBL/GenBank/DDBJ whole genome shotgun (WGS) entry which is preliminary data.</text>
</comment>
<dbReference type="RefSeq" id="WP_230438487.1">
    <property type="nucleotide sequence ID" value="NZ_CP087715.1"/>
</dbReference>
<accession>A0ABW3U6B5</accession>
<sequence>MSYNLFIAYDLMTPGQNYEAVRDAIKSLGQWHQFQLSLFYVHTQHNPSTAFSIVAAAADTNDRIAVINAHSGVISNWDNPPIDAINSIWAAGQIEPAF</sequence>
<dbReference type="Proteomes" id="UP001597264">
    <property type="component" value="Unassembled WGS sequence"/>
</dbReference>
<evidence type="ECO:0000313" key="2">
    <source>
        <dbReference type="Proteomes" id="UP001597264"/>
    </source>
</evidence>
<reference evidence="2" key="1">
    <citation type="journal article" date="2019" name="Int. J. Syst. Evol. Microbiol.">
        <title>The Global Catalogue of Microorganisms (GCM) 10K type strain sequencing project: providing services to taxonomists for standard genome sequencing and annotation.</title>
        <authorList>
            <consortium name="The Broad Institute Genomics Platform"/>
            <consortium name="The Broad Institute Genome Sequencing Center for Infectious Disease"/>
            <person name="Wu L."/>
            <person name="Ma J."/>
        </authorList>
    </citation>
    <scope>NUCLEOTIDE SEQUENCE [LARGE SCALE GENOMIC DNA]</scope>
    <source>
        <strain evidence="2">CCUG 54356</strain>
    </source>
</reference>
<organism evidence="1 2">
    <name type="scientific">Microbulbifer celer</name>
    <dbReference type="NCBI Taxonomy" id="435905"/>
    <lineage>
        <taxon>Bacteria</taxon>
        <taxon>Pseudomonadati</taxon>
        <taxon>Pseudomonadota</taxon>
        <taxon>Gammaproteobacteria</taxon>
        <taxon>Cellvibrionales</taxon>
        <taxon>Microbulbiferaceae</taxon>
        <taxon>Microbulbifer</taxon>
    </lineage>
</organism>
<dbReference type="EMBL" id="JBHTLR010000007">
    <property type="protein sequence ID" value="MFD1216388.1"/>
    <property type="molecule type" value="Genomic_DNA"/>
</dbReference>
<keyword evidence="2" id="KW-1185">Reference proteome</keyword>
<protein>
    <submittedName>
        <fullName evidence="1">Uncharacterized protein</fullName>
    </submittedName>
</protein>
<proteinExistence type="predicted"/>
<name>A0ABW3U6B5_9GAMM</name>
<gene>
    <name evidence="1" type="ORF">ACFQ2X_07255</name>
</gene>
<evidence type="ECO:0000313" key="1">
    <source>
        <dbReference type="EMBL" id="MFD1216388.1"/>
    </source>
</evidence>